<reference evidence="2" key="1">
    <citation type="journal article" date="2021" name="PeerJ">
        <title>Extensive microbial diversity within the chicken gut microbiome revealed by metagenomics and culture.</title>
        <authorList>
            <person name="Gilroy R."/>
            <person name="Ravi A."/>
            <person name="Getino M."/>
            <person name="Pursley I."/>
            <person name="Horton D.L."/>
            <person name="Alikhan N.F."/>
            <person name="Baker D."/>
            <person name="Gharbi K."/>
            <person name="Hall N."/>
            <person name="Watson M."/>
            <person name="Adriaenssens E.M."/>
            <person name="Foster-Nyarko E."/>
            <person name="Jarju S."/>
            <person name="Secka A."/>
            <person name="Antonio M."/>
            <person name="Oren A."/>
            <person name="Chaudhuri R.R."/>
            <person name="La Ragione R."/>
            <person name="Hildebrand F."/>
            <person name="Pallen M.J."/>
        </authorList>
    </citation>
    <scope>NUCLEOTIDE SEQUENCE</scope>
    <source>
        <strain evidence="2">ChiSjej1B19-8411</strain>
    </source>
</reference>
<evidence type="ECO:0000256" key="1">
    <source>
        <dbReference type="SAM" id="MobiDB-lite"/>
    </source>
</evidence>
<sequence length="320" mass="35670">NFNYKILSLDVKENTAVADIRLQTIDAQTLAKDFAAARLEQYITTAADSPDTKDNTNDSLEAHYLLLYKILKEKEYGTVETSCTMHLVKKNEMWYIQSDPTLENQLVGGFISYLSDSRLLSAEEAAEIYFSTIKNLEEQQFVNYLGLDSVLDTSDDTKKALAEALISKVHTLFNYQINGTSEANLYAEVDITLTTLDTQQVLDQYESKLNAYLATSDAVIDGVEGRTRYSQELLLQEIQNTSASATTDVSVILVNDGVSWKLKLNDSIGNALFGNLITLPSSSESSSDSAEDYAEDAEYEYDSEDTITADSEESEDDYCY</sequence>
<comment type="caution">
    <text evidence="2">The sequence shown here is derived from an EMBL/GenBank/DDBJ whole genome shotgun (WGS) entry which is preliminary data.</text>
</comment>
<name>A0A9D1WGQ8_9FIRM</name>
<evidence type="ECO:0008006" key="4">
    <source>
        <dbReference type="Google" id="ProtNLM"/>
    </source>
</evidence>
<dbReference type="AlphaFoldDB" id="A0A9D1WGQ8"/>
<protein>
    <recommendedName>
        <fullName evidence="4">DUF5105 domain-containing protein</fullName>
    </recommendedName>
</protein>
<gene>
    <name evidence="2" type="ORF">IAA45_02935</name>
</gene>
<feature type="region of interest" description="Disordered" evidence="1">
    <location>
        <begin position="281"/>
        <end position="320"/>
    </location>
</feature>
<accession>A0A9D1WGQ8</accession>
<feature type="compositionally biased region" description="Acidic residues" evidence="1">
    <location>
        <begin position="289"/>
        <end position="320"/>
    </location>
</feature>
<organism evidence="2 3">
    <name type="scientific">Candidatus Blautia gallistercoris</name>
    <dbReference type="NCBI Taxonomy" id="2838490"/>
    <lineage>
        <taxon>Bacteria</taxon>
        <taxon>Bacillati</taxon>
        <taxon>Bacillota</taxon>
        <taxon>Clostridia</taxon>
        <taxon>Lachnospirales</taxon>
        <taxon>Lachnospiraceae</taxon>
        <taxon>Blautia</taxon>
    </lineage>
</organism>
<proteinExistence type="predicted"/>
<reference evidence="2" key="2">
    <citation type="submission" date="2021-04" db="EMBL/GenBank/DDBJ databases">
        <authorList>
            <person name="Gilroy R."/>
        </authorList>
    </citation>
    <scope>NUCLEOTIDE SEQUENCE</scope>
    <source>
        <strain evidence="2">ChiSjej1B19-8411</strain>
    </source>
</reference>
<dbReference type="EMBL" id="DXEX01000070">
    <property type="protein sequence ID" value="HIX58654.1"/>
    <property type="molecule type" value="Genomic_DNA"/>
</dbReference>
<evidence type="ECO:0000313" key="3">
    <source>
        <dbReference type="Proteomes" id="UP000886817"/>
    </source>
</evidence>
<dbReference type="Proteomes" id="UP000886817">
    <property type="component" value="Unassembled WGS sequence"/>
</dbReference>
<evidence type="ECO:0000313" key="2">
    <source>
        <dbReference type="EMBL" id="HIX58654.1"/>
    </source>
</evidence>
<feature type="non-terminal residue" evidence="2">
    <location>
        <position position="1"/>
    </location>
</feature>